<feature type="region of interest" description="Disordered" evidence="1">
    <location>
        <begin position="1"/>
        <end position="91"/>
    </location>
</feature>
<evidence type="ECO:0000313" key="3">
    <source>
        <dbReference type="Proteomes" id="UP000504638"/>
    </source>
</evidence>
<name>A0A6G1GAW4_9PEZI</name>
<evidence type="ECO:0000256" key="1">
    <source>
        <dbReference type="SAM" id="MobiDB-lite"/>
    </source>
</evidence>
<dbReference type="AlphaFoldDB" id="A0A6G1GAW4"/>
<feature type="compositionally biased region" description="Basic and acidic residues" evidence="1">
    <location>
        <begin position="72"/>
        <end position="91"/>
    </location>
</feature>
<dbReference type="Proteomes" id="UP000504638">
    <property type="component" value="Unplaced"/>
</dbReference>
<reference evidence="4" key="3">
    <citation type="submission" date="2025-04" db="UniProtKB">
        <authorList>
            <consortium name="RefSeq"/>
        </authorList>
    </citation>
    <scope>IDENTIFICATION</scope>
    <source>
        <strain evidence="4">CBS 781.70</strain>
    </source>
</reference>
<evidence type="ECO:0000313" key="4">
    <source>
        <dbReference type="RefSeq" id="XP_033536804.1"/>
    </source>
</evidence>
<reference evidence="2 4" key="1">
    <citation type="submission" date="2020-01" db="EMBL/GenBank/DDBJ databases">
        <authorList>
            <consortium name="DOE Joint Genome Institute"/>
            <person name="Haridas S."/>
            <person name="Albert R."/>
            <person name="Binder M."/>
            <person name="Bloem J."/>
            <person name="Labutti K."/>
            <person name="Salamov A."/>
            <person name="Andreopoulos B."/>
            <person name="Baker S.E."/>
            <person name="Barry K."/>
            <person name="Bills G."/>
            <person name="Bluhm B.H."/>
            <person name="Cannon C."/>
            <person name="Castanera R."/>
            <person name="Culley D.E."/>
            <person name="Daum C."/>
            <person name="Ezra D."/>
            <person name="Gonzalez J.B."/>
            <person name="Henrissat B."/>
            <person name="Kuo A."/>
            <person name="Liang C."/>
            <person name="Lipzen A."/>
            <person name="Lutzoni F."/>
            <person name="Magnuson J."/>
            <person name="Mondo S."/>
            <person name="Nolan M."/>
            <person name="Ohm R."/>
            <person name="Pangilinan J."/>
            <person name="Park H.-J."/>
            <person name="Ramirez L."/>
            <person name="Alfaro M."/>
            <person name="Sun H."/>
            <person name="Tritt A."/>
            <person name="Yoshinaga Y."/>
            <person name="Zwiers L.-H."/>
            <person name="Turgeon B.G."/>
            <person name="Goodwin S.B."/>
            <person name="Spatafora J.W."/>
            <person name="Crous P.W."/>
            <person name="Grigoriev I.V."/>
        </authorList>
    </citation>
    <scope>NUCLEOTIDE SEQUENCE</scope>
    <source>
        <strain evidence="2 4">CBS 781.70</strain>
    </source>
</reference>
<proteinExistence type="predicted"/>
<gene>
    <name evidence="2 4" type="ORF">P152DRAFT_456223</name>
</gene>
<feature type="compositionally biased region" description="Polar residues" evidence="1">
    <location>
        <begin position="22"/>
        <end position="36"/>
    </location>
</feature>
<accession>A0A6G1GAW4</accession>
<dbReference type="EMBL" id="ML975152">
    <property type="protein sequence ID" value="KAF1815173.1"/>
    <property type="molecule type" value="Genomic_DNA"/>
</dbReference>
<protein>
    <submittedName>
        <fullName evidence="2 4">Uncharacterized protein</fullName>
    </submittedName>
</protein>
<reference evidence="4" key="2">
    <citation type="submission" date="2020-04" db="EMBL/GenBank/DDBJ databases">
        <authorList>
            <consortium name="NCBI Genome Project"/>
        </authorList>
    </citation>
    <scope>NUCLEOTIDE SEQUENCE</scope>
    <source>
        <strain evidence="4">CBS 781.70</strain>
    </source>
</reference>
<evidence type="ECO:0000313" key="2">
    <source>
        <dbReference type="EMBL" id="KAF1815173.1"/>
    </source>
</evidence>
<sequence length="91" mass="10118">MSSGNQQRSFFQSASFSSSSQTINGQTSSFKQSSYSDPAGTTIYRAQQQPGQTPVEERIEYPRTGRVAQADTRGRIEDVTETEKESSRETK</sequence>
<dbReference type="RefSeq" id="XP_033536804.1">
    <property type="nucleotide sequence ID" value="XM_033678948.1"/>
</dbReference>
<organism evidence="2">
    <name type="scientific">Eremomyces bilateralis CBS 781.70</name>
    <dbReference type="NCBI Taxonomy" id="1392243"/>
    <lineage>
        <taxon>Eukaryota</taxon>
        <taxon>Fungi</taxon>
        <taxon>Dikarya</taxon>
        <taxon>Ascomycota</taxon>
        <taxon>Pezizomycotina</taxon>
        <taxon>Dothideomycetes</taxon>
        <taxon>Dothideomycetes incertae sedis</taxon>
        <taxon>Eremomycetales</taxon>
        <taxon>Eremomycetaceae</taxon>
        <taxon>Eremomyces</taxon>
    </lineage>
</organism>
<dbReference type="OrthoDB" id="4161095at2759"/>
<keyword evidence="3" id="KW-1185">Reference proteome</keyword>
<dbReference type="GeneID" id="54419518"/>
<feature type="compositionally biased region" description="Low complexity" evidence="1">
    <location>
        <begin position="1"/>
        <end position="21"/>
    </location>
</feature>